<comment type="caution">
    <text evidence="1">The sequence shown here is derived from an EMBL/GenBank/DDBJ whole genome shotgun (WGS) entry which is preliminary data.</text>
</comment>
<protein>
    <submittedName>
        <fullName evidence="1">Uncharacterized protein</fullName>
    </submittedName>
</protein>
<proteinExistence type="predicted"/>
<feature type="non-terminal residue" evidence="1">
    <location>
        <position position="201"/>
    </location>
</feature>
<sequence>VVCQIPWDQQYKAFPPQCARIALALLRNLGVNVGGDAATRRTFKFVDLTGVANRGFHDRPDQPGPRGWFGGGEDDMRHFPVNRTGIDPVHNVPQPLEPFPEEMLLGGVLFKRINPEENEGRAVVVLGGTEDQELPREVTINLDDQADRLWMLGALSALTRAGVAVVDVAFLYDDGSVTRSPLVAGVHLNGYQFYQEVAQGR</sequence>
<evidence type="ECO:0000313" key="1">
    <source>
        <dbReference type="EMBL" id="GAG46759.1"/>
    </source>
</evidence>
<dbReference type="EMBL" id="BARS01055549">
    <property type="protein sequence ID" value="GAG46759.1"/>
    <property type="molecule type" value="Genomic_DNA"/>
</dbReference>
<organism evidence="1">
    <name type="scientific">marine sediment metagenome</name>
    <dbReference type="NCBI Taxonomy" id="412755"/>
    <lineage>
        <taxon>unclassified sequences</taxon>
        <taxon>metagenomes</taxon>
        <taxon>ecological metagenomes</taxon>
    </lineage>
</organism>
<accession>X0XU45</accession>
<name>X0XU45_9ZZZZ</name>
<feature type="non-terminal residue" evidence="1">
    <location>
        <position position="1"/>
    </location>
</feature>
<gene>
    <name evidence="1" type="ORF">S01H1_81999</name>
</gene>
<dbReference type="AlphaFoldDB" id="X0XU45"/>
<reference evidence="1" key="1">
    <citation type="journal article" date="2014" name="Front. Microbiol.">
        <title>High frequency of phylogenetically diverse reductive dehalogenase-homologous genes in deep subseafloor sedimentary metagenomes.</title>
        <authorList>
            <person name="Kawai M."/>
            <person name="Futagami T."/>
            <person name="Toyoda A."/>
            <person name="Takaki Y."/>
            <person name="Nishi S."/>
            <person name="Hori S."/>
            <person name="Arai W."/>
            <person name="Tsubouchi T."/>
            <person name="Morono Y."/>
            <person name="Uchiyama I."/>
            <person name="Ito T."/>
            <person name="Fujiyama A."/>
            <person name="Inagaki F."/>
            <person name="Takami H."/>
        </authorList>
    </citation>
    <scope>NUCLEOTIDE SEQUENCE</scope>
    <source>
        <strain evidence="1">Expedition CK06-06</strain>
    </source>
</reference>